<dbReference type="PANTHER" id="PTHR34204">
    <property type="entry name" value="RNA-BINDING ASCH DOMAIN PROTEIN"/>
    <property type="match status" value="1"/>
</dbReference>
<dbReference type="Proteomes" id="UP000813824">
    <property type="component" value="Unassembled WGS sequence"/>
</dbReference>
<feature type="compositionally biased region" description="Low complexity" evidence="1">
    <location>
        <begin position="233"/>
        <end position="243"/>
    </location>
</feature>
<organism evidence="2 3">
    <name type="scientific">Cristinia sonorae</name>
    <dbReference type="NCBI Taxonomy" id="1940300"/>
    <lineage>
        <taxon>Eukaryota</taxon>
        <taxon>Fungi</taxon>
        <taxon>Dikarya</taxon>
        <taxon>Basidiomycota</taxon>
        <taxon>Agaricomycotina</taxon>
        <taxon>Agaricomycetes</taxon>
        <taxon>Agaricomycetidae</taxon>
        <taxon>Agaricales</taxon>
        <taxon>Pleurotineae</taxon>
        <taxon>Stephanosporaceae</taxon>
        <taxon>Cristinia</taxon>
    </lineage>
</organism>
<evidence type="ECO:0000313" key="3">
    <source>
        <dbReference type="Proteomes" id="UP000813824"/>
    </source>
</evidence>
<dbReference type="AlphaFoldDB" id="A0A8K0UI09"/>
<keyword evidence="3" id="KW-1185">Reference proteome</keyword>
<feature type="region of interest" description="Disordered" evidence="1">
    <location>
        <begin position="215"/>
        <end position="243"/>
    </location>
</feature>
<proteinExistence type="predicted"/>
<accession>A0A8K0UI09</accession>
<dbReference type="OrthoDB" id="112749at2759"/>
<feature type="region of interest" description="Disordered" evidence="1">
    <location>
        <begin position="108"/>
        <end position="159"/>
    </location>
</feature>
<gene>
    <name evidence="2" type="ORF">BXZ70DRAFT_448129</name>
</gene>
<dbReference type="EMBL" id="JAEVFJ010000031">
    <property type="protein sequence ID" value="KAH8092615.1"/>
    <property type="molecule type" value="Genomic_DNA"/>
</dbReference>
<protein>
    <submittedName>
        <fullName evidence="2">Uncharacterized protein</fullName>
    </submittedName>
</protein>
<comment type="caution">
    <text evidence="2">The sequence shown here is derived from an EMBL/GenBank/DDBJ whole genome shotgun (WGS) entry which is preliminary data.</text>
</comment>
<reference evidence="2" key="1">
    <citation type="journal article" date="2021" name="New Phytol.">
        <title>Evolutionary innovations through gain and loss of genes in the ectomycorrhizal Boletales.</title>
        <authorList>
            <person name="Wu G."/>
            <person name="Miyauchi S."/>
            <person name="Morin E."/>
            <person name="Kuo A."/>
            <person name="Drula E."/>
            <person name="Varga T."/>
            <person name="Kohler A."/>
            <person name="Feng B."/>
            <person name="Cao Y."/>
            <person name="Lipzen A."/>
            <person name="Daum C."/>
            <person name="Hundley H."/>
            <person name="Pangilinan J."/>
            <person name="Johnson J."/>
            <person name="Barry K."/>
            <person name="LaButti K."/>
            <person name="Ng V."/>
            <person name="Ahrendt S."/>
            <person name="Min B."/>
            <person name="Choi I.G."/>
            <person name="Park H."/>
            <person name="Plett J.M."/>
            <person name="Magnuson J."/>
            <person name="Spatafora J.W."/>
            <person name="Nagy L.G."/>
            <person name="Henrissat B."/>
            <person name="Grigoriev I.V."/>
            <person name="Yang Z.L."/>
            <person name="Xu J."/>
            <person name="Martin F.M."/>
        </authorList>
    </citation>
    <scope>NUCLEOTIDE SEQUENCE</scope>
    <source>
        <strain evidence="2">KKN 215</strain>
    </source>
</reference>
<sequence length="280" mass="30372">MGANHLFRYPMDDPDDHDEAAHPAIPQSPPQCFGLVEHPDAARSRDLFNQGLLSPASPLFTHFTHGLAYTTGSALGSLPPSAEACLETFTVSNRVGLMAGTRAWAKHAHRSTGSIATSGTEESDAAAADNGSARGTKGKGKKGGPKDEGAGWWGRPSGPVKGMNERALELFWKVMNGATWKNLHWLPHDVLVYEIRVPEGYGMRWSQDRALPVQVPSSAHADRDATASETGGEESAVATATSVAAVDEDEQRRLLDERPWIFRGFVEPMMENGHELGWRH</sequence>
<name>A0A8K0UI09_9AGAR</name>
<feature type="region of interest" description="Disordered" evidence="1">
    <location>
        <begin position="9"/>
        <end position="28"/>
    </location>
</feature>
<feature type="compositionally biased region" description="Polar residues" evidence="1">
    <location>
        <begin position="111"/>
        <end position="120"/>
    </location>
</feature>
<evidence type="ECO:0000256" key="1">
    <source>
        <dbReference type="SAM" id="MobiDB-lite"/>
    </source>
</evidence>
<dbReference type="PANTHER" id="PTHR34204:SF2">
    <property type="entry name" value="RNA-BINDING ASCH DOMAIN PROTEIN"/>
    <property type="match status" value="1"/>
</dbReference>
<evidence type="ECO:0000313" key="2">
    <source>
        <dbReference type="EMBL" id="KAH8092615.1"/>
    </source>
</evidence>